<dbReference type="InterPro" id="IPR014922">
    <property type="entry name" value="YdhG-like"/>
</dbReference>
<dbReference type="RefSeq" id="WP_094884302.1">
    <property type="nucleotide sequence ID" value="NZ_NPMS01000001.1"/>
</dbReference>
<dbReference type="Pfam" id="PF08818">
    <property type="entry name" value="DUF1801"/>
    <property type="match status" value="1"/>
</dbReference>
<dbReference type="SUPFAM" id="SSF159888">
    <property type="entry name" value="YdhG-like"/>
    <property type="match status" value="1"/>
</dbReference>
<evidence type="ECO:0000313" key="3">
    <source>
        <dbReference type="Proteomes" id="UP000216498"/>
    </source>
</evidence>
<evidence type="ECO:0000313" key="2">
    <source>
        <dbReference type="EMBL" id="OZU90592.1"/>
    </source>
</evidence>
<reference evidence="2 3" key="1">
    <citation type="submission" date="2017-08" db="EMBL/GenBank/DDBJ databases">
        <title>Virgibacillus indicus sp. nov. and Virgibacillus profoundi sp. nov, two moderately halophilic bacteria isolated from marine sediment by using the Microfluidic Streak Plate.</title>
        <authorList>
            <person name="Xu B."/>
            <person name="Hu B."/>
            <person name="Wang J."/>
            <person name="Zhu Y."/>
            <person name="Huang L."/>
            <person name="Du W."/>
            <person name="Huang Y."/>
        </authorList>
    </citation>
    <scope>NUCLEOTIDE SEQUENCE [LARGE SCALE GENOMIC DNA]</scope>
    <source>
        <strain evidence="2 3">IO3-P2-C2</strain>
    </source>
</reference>
<protein>
    <recommendedName>
        <fullName evidence="1">YdhG-like domain-containing protein</fullName>
    </recommendedName>
</protein>
<comment type="caution">
    <text evidence="2">The sequence shown here is derived from an EMBL/GenBank/DDBJ whole genome shotgun (WGS) entry which is preliminary data.</text>
</comment>
<dbReference type="OrthoDB" id="115213at2"/>
<proteinExistence type="predicted"/>
<dbReference type="EMBL" id="NPMS01000001">
    <property type="protein sequence ID" value="OZU90592.1"/>
    <property type="molecule type" value="Genomic_DNA"/>
</dbReference>
<feature type="domain" description="YdhG-like" evidence="1">
    <location>
        <begin position="21"/>
        <end position="113"/>
    </location>
</feature>
<dbReference type="AlphaFoldDB" id="A0A265NEX3"/>
<keyword evidence="3" id="KW-1185">Reference proteome</keyword>
<name>A0A265NEX3_9BACI</name>
<organism evidence="2 3">
    <name type="scientific">Virgibacillus indicus</name>
    <dbReference type="NCBI Taxonomy" id="2024554"/>
    <lineage>
        <taxon>Bacteria</taxon>
        <taxon>Bacillati</taxon>
        <taxon>Bacillota</taxon>
        <taxon>Bacilli</taxon>
        <taxon>Bacillales</taxon>
        <taxon>Bacillaceae</taxon>
        <taxon>Virgibacillus</taxon>
    </lineage>
</organism>
<dbReference type="Proteomes" id="UP000216498">
    <property type="component" value="Unassembled WGS sequence"/>
</dbReference>
<dbReference type="Gene3D" id="3.90.1150.200">
    <property type="match status" value="1"/>
</dbReference>
<gene>
    <name evidence="2" type="ORF">CIL03_05485</name>
</gene>
<sequence>MEPNKSQKVDQYVETLPENIREITTNLRGIIFVASDNIMEEMKWGMPSYNKSGNVCYLQPSKKHVNLGFYSGASLNDKDNLLEGTGKKMRHIRIKKLEEIQSEKFKALIQEAIELEAEQH</sequence>
<accession>A0A265NEX3</accession>
<evidence type="ECO:0000259" key="1">
    <source>
        <dbReference type="Pfam" id="PF08818"/>
    </source>
</evidence>